<dbReference type="RefSeq" id="WP_184036149.1">
    <property type="nucleotide sequence ID" value="NZ_JACHHY010000005.1"/>
</dbReference>
<dbReference type="AlphaFoldDB" id="A0A840MMR2"/>
<dbReference type="Pfam" id="PF13986">
    <property type="entry name" value="DUF4224"/>
    <property type="match status" value="1"/>
</dbReference>
<feature type="domain" description="DUF4224" evidence="1">
    <location>
        <begin position="5"/>
        <end position="46"/>
    </location>
</feature>
<sequence length="80" mass="8838">MSDTLLSFDELKEMTGFKTAPRICGWLDANRIAYLKSGRGRPLVSRAVLRVALGEMPVSGSALQAERSINFKKLADAVRR</sequence>
<gene>
    <name evidence="2" type="ORF">HNQ59_001066</name>
</gene>
<evidence type="ECO:0000313" key="3">
    <source>
        <dbReference type="Proteomes" id="UP000575898"/>
    </source>
</evidence>
<keyword evidence="3" id="KW-1185">Reference proteome</keyword>
<dbReference type="InterPro" id="IPR025319">
    <property type="entry name" value="DUF4224"/>
</dbReference>
<accession>A0A840MMR2</accession>
<evidence type="ECO:0000259" key="1">
    <source>
        <dbReference type="Pfam" id="PF13986"/>
    </source>
</evidence>
<reference evidence="2 3" key="1">
    <citation type="submission" date="2020-08" db="EMBL/GenBank/DDBJ databases">
        <title>Genomic Encyclopedia of Type Strains, Phase IV (KMG-IV): sequencing the most valuable type-strain genomes for metagenomic binning, comparative biology and taxonomic classification.</title>
        <authorList>
            <person name="Goeker M."/>
        </authorList>
    </citation>
    <scope>NUCLEOTIDE SEQUENCE [LARGE SCALE GENOMIC DNA]</scope>
    <source>
        <strain evidence="2 3">DSM 27165</strain>
    </source>
</reference>
<organism evidence="2 3">
    <name type="scientific">Chitinivorax tropicus</name>
    <dbReference type="NCBI Taxonomy" id="714531"/>
    <lineage>
        <taxon>Bacteria</taxon>
        <taxon>Pseudomonadati</taxon>
        <taxon>Pseudomonadota</taxon>
        <taxon>Betaproteobacteria</taxon>
        <taxon>Chitinivorax</taxon>
    </lineage>
</organism>
<proteinExistence type="predicted"/>
<comment type="caution">
    <text evidence="2">The sequence shown here is derived from an EMBL/GenBank/DDBJ whole genome shotgun (WGS) entry which is preliminary data.</text>
</comment>
<evidence type="ECO:0000313" key="2">
    <source>
        <dbReference type="EMBL" id="MBB5017796.1"/>
    </source>
</evidence>
<dbReference type="Proteomes" id="UP000575898">
    <property type="component" value="Unassembled WGS sequence"/>
</dbReference>
<dbReference type="EMBL" id="JACHHY010000005">
    <property type="protein sequence ID" value="MBB5017796.1"/>
    <property type="molecule type" value="Genomic_DNA"/>
</dbReference>
<name>A0A840MMR2_9PROT</name>
<protein>
    <recommendedName>
        <fullName evidence="1">DUF4224 domain-containing protein</fullName>
    </recommendedName>
</protein>